<dbReference type="InterPro" id="IPR043128">
    <property type="entry name" value="Rev_trsase/Diguanyl_cyclase"/>
</dbReference>
<feature type="domain" description="PAC" evidence="3">
    <location>
        <begin position="525"/>
        <end position="577"/>
    </location>
</feature>
<feature type="domain" description="PAC" evidence="3">
    <location>
        <begin position="403"/>
        <end position="455"/>
    </location>
</feature>
<dbReference type="InterPro" id="IPR035919">
    <property type="entry name" value="EAL_sf"/>
</dbReference>
<feature type="domain" description="PAS" evidence="2">
    <location>
        <begin position="327"/>
        <end position="401"/>
    </location>
</feature>
<keyword evidence="1" id="KW-0472">Membrane</keyword>
<dbReference type="Gene3D" id="3.30.70.270">
    <property type="match status" value="1"/>
</dbReference>
<dbReference type="CDD" id="cd01948">
    <property type="entry name" value="EAL"/>
    <property type="match status" value="1"/>
</dbReference>
<keyword evidence="1" id="KW-0812">Transmembrane</keyword>
<evidence type="ECO:0008006" key="7">
    <source>
        <dbReference type="Google" id="ProtNLM"/>
    </source>
</evidence>
<dbReference type="PROSITE" id="PS50887">
    <property type="entry name" value="GGDEF"/>
    <property type="match status" value="1"/>
</dbReference>
<name>A0A5B8R636_9ZZZZ</name>
<dbReference type="PROSITE" id="PS50883">
    <property type="entry name" value="EAL"/>
    <property type="match status" value="1"/>
</dbReference>
<dbReference type="Gene3D" id="3.30.450.20">
    <property type="entry name" value="PAS domain"/>
    <property type="match status" value="2"/>
</dbReference>
<dbReference type="SMART" id="SM00086">
    <property type="entry name" value="PAC"/>
    <property type="match status" value="2"/>
</dbReference>
<accession>A0A5B8R636</accession>
<dbReference type="InterPro" id="IPR000014">
    <property type="entry name" value="PAS"/>
</dbReference>
<feature type="domain" description="GGDEF" evidence="5">
    <location>
        <begin position="610"/>
        <end position="746"/>
    </location>
</feature>
<dbReference type="Gene3D" id="3.20.20.450">
    <property type="entry name" value="EAL domain"/>
    <property type="match status" value="1"/>
</dbReference>
<evidence type="ECO:0000259" key="3">
    <source>
        <dbReference type="PROSITE" id="PS50113"/>
    </source>
</evidence>
<dbReference type="InterPro" id="IPR052155">
    <property type="entry name" value="Biofilm_reg_signaling"/>
</dbReference>
<dbReference type="InterPro" id="IPR013655">
    <property type="entry name" value="PAS_fold_3"/>
</dbReference>
<dbReference type="EMBL" id="MN079083">
    <property type="protein sequence ID" value="QEA04389.1"/>
    <property type="molecule type" value="Genomic_DNA"/>
</dbReference>
<dbReference type="Pfam" id="PF00990">
    <property type="entry name" value="GGDEF"/>
    <property type="match status" value="1"/>
</dbReference>
<dbReference type="AlphaFoldDB" id="A0A5B8R636"/>
<sequence length="1011" mass="111077">MPSLTAPVSRTRRWLPVALLGVLVIGAAVLLQRIYTEFREDTLAQAGRQIELAAAIKADALQRALGEYHETLRVIAADDRVQKSLRDGSDAARLRAVQGLLTTVDRVHGRLLCAVTLTAPSGVVLSKPGQGWCNGPFLPARAVRTSEAGRNGHIHQINGRWLIHLVAPVQDDGPPLGQVEGWLDLQAMLQHLLGNVHPYRGGHAYAVRPDGTMLWHPIGLAADDSEMRNEVESVADLSKRIGIAPPFGKDDLIRGRHAVADDQVVAYAPVRWFDERFYVAVTAPLSAVLQPTMSFVSDVVTLGASLLGLVILGSGIGTFLHRRHLAALSELRYILRISPAVIFRARITGNRLVPTFISDTVRTILGFAPGQFGDSEWWLRQVDPRDRQLVRDSRNRLLDDGRVTQTYRVHGANGDVRWLQENLEIINEDGGTTGEVVGALLDVTAHSEAEASRRLADNFFEHSEELCMVLDAKRRILRVNRAFTRITGYDADEIVGAAVADGRYGDDDIFADEAVWRQLETMGSWQGEARRRRRTGESYRLWVTLTAIHDDDGYITHYTLSGLDVSRGDALEARLYRMANYDDVTGLPNRNMALDRLSQMLATDAGKNSSGVAVLFADIHRFSRIHETLGPRLSEQLLRLVGERLDQVVRPSGGIAARYGHDTFLVLLRDTRNRLPRSAEHMASRMVSSVEAPIPLANQTIFTNLNVGVAITPEDGRDAERLVIAAMTATRRAQQSAVISYSFFQADFAAHGQRRLTVENRLRTALDSDTLSLHYQPQIRLEDGGIVGAEALLRWHDAELGPVSPAEFIPVAEESGLIEEIGAWVLEQACREAAGWPVAGVGALRVGVNLSLRQFRSDTLVATVDRVLATSGLPAERLELEITEGTAMSDSEATAAALTALRERGITVAVDDFGTGYASLSYLHSLPVDTMKIDRSFVQSLDTEPRSAEIARAIISLSHTLGLRVIAEGAETPGHVAFLRREGCDEVQGFHFSRPLPAEAFREWVVARKGG</sequence>
<gene>
    <name evidence="6" type="ORF">KBTEX_00697</name>
</gene>
<dbReference type="Pfam" id="PF08447">
    <property type="entry name" value="PAS_3"/>
    <property type="match status" value="1"/>
</dbReference>
<reference evidence="6" key="1">
    <citation type="submission" date="2019-06" db="EMBL/GenBank/DDBJ databases">
        <authorList>
            <person name="Murdoch R.W."/>
            <person name="Fathepure B."/>
        </authorList>
    </citation>
    <scope>NUCLEOTIDE SEQUENCE</scope>
</reference>
<dbReference type="PROSITE" id="PS50113">
    <property type="entry name" value="PAC"/>
    <property type="match status" value="2"/>
</dbReference>
<dbReference type="SUPFAM" id="SSF55785">
    <property type="entry name" value="PYP-like sensor domain (PAS domain)"/>
    <property type="match status" value="2"/>
</dbReference>
<evidence type="ECO:0000313" key="6">
    <source>
        <dbReference type="EMBL" id="QEA04389.1"/>
    </source>
</evidence>
<dbReference type="InterPro" id="IPR035965">
    <property type="entry name" value="PAS-like_dom_sf"/>
</dbReference>
<dbReference type="PROSITE" id="PS50112">
    <property type="entry name" value="PAS"/>
    <property type="match status" value="2"/>
</dbReference>
<dbReference type="InterPro" id="IPR013767">
    <property type="entry name" value="PAS_fold"/>
</dbReference>
<dbReference type="InterPro" id="IPR029787">
    <property type="entry name" value="Nucleotide_cyclase"/>
</dbReference>
<dbReference type="Pfam" id="PF00563">
    <property type="entry name" value="EAL"/>
    <property type="match status" value="1"/>
</dbReference>
<dbReference type="SMART" id="SM00091">
    <property type="entry name" value="PAS"/>
    <property type="match status" value="2"/>
</dbReference>
<protein>
    <recommendedName>
        <fullName evidence="7">EAL domain</fullName>
    </recommendedName>
</protein>
<dbReference type="SMART" id="SM00052">
    <property type="entry name" value="EAL"/>
    <property type="match status" value="1"/>
</dbReference>
<evidence type="ECO:0000259" key="4">
    <source>
        <dbReference type="PROSITE" id="PS50883"/>
    </source>
</evidence>
<evidence type="ECO:0000259" key="2">
    <source>
        <dbReference type="PROSITE" id="PS50112"/>
    </source>
</evidence>
<dbReference type="SMART" id="SM00267">
    <property type="entry name" value="GGDEF"/>
    <property type="match status" value="1"/>
</dbReference>
<dbReference type="CDD" id="cd00130">
    <property type="entry name" value="PAS"/>
    <property type="match status" value="2"/>
</dbReference>
<dbReference type="InterPro" id="IPR000700">
    <property type="entry name" value="PAS-assoc_C"/>
</dbReference>
<dbReference type="Pfam" id="PF00989">
    <property type="entry name" value="PAS"/>
    <property type="match status" value="1"/>
</dbReference>
<evidence type="ECO:0000259" key="5">
    <source>
        <dbReference type="PROSITE" id="PS50887"/>
    </source>
</evidence>
<evidence type="ECO:0000256" key="1">
    <source>
        <dbReference type="SAM" id="Phobius"/>
    </source>
</evidence>
<dbReference type="InterPro" id="IPR000160">
    <property type="entry name" value="GGDEF_dom"/>
</dbReference>
<organism evidence="6">
    <name type="scientific">uncultured organism</name>
    <dbReference type="NCBI Taxonomy" id="155900"/>
    <lineage>
        <taxon>unclassified sequences</taxon>
        <taxon>environmental samples</taxon>
    </lineage>
</organism>
<dbReference type="GO" id="GO:0006355">
    <property type="term" value="P:regulation of DNA-templated transcription"/>
    <property type="evidence" value="ECO:0007669"/>
    <property type="project" value="InterPro"/>
</dbReference>
<feature type="domain" description="EAL" evidence="4">
    <location>
        <begin position="755"/>
        <end position="1009"/>
    </location>
</feature>
<dbReference type="NCBIfam" id="TIGR00254">
    <property type="entry name" value="GGDEF"/>
    <property type="match status" value="1"/>
</dbReference>
<feature type="transmembrane region" description="Helical" evidence="1">
    <location>
        <begin position="14"/>
        <end position="31"/>
    </location>
</feature>
<keyword evidence="1" id="KW-1133">Transmembrane helix</keyword>
<dbReference type="InterPro" id="IPR001610">
    <property type="entry name" value="PAC"/>
</dbReference>
<dbReference type="NCBIfam" id="TIGR00229">
    <property type="entry name" value="sensory_box"/>
    <property type="match status" value="2"/>
</dbReference>
<dbReference type="InterPro" id="IPR001633">
    <property type="entry name" value="EAL_dom"/>
</dbReference>
<feature type="domain" description="PAS" evidence="2">
    <location>
        <begin position="452"/>
        <end position="496"/>
    </location>
</feature>
<dbReference type="PANTHER" id="PTHR44757">
    <property type="entry name" value="DIGUANYLATE CYCLASE DGCP"/>
    <property type="match status" value="1"/>
</dbReference>
<dbReference type="CDD" id="cd01949">
    <property type="entry name" value="GGDEF"/>
    <property type="match status" value="1"/>
</dbReference>
<proteinExistence type="predicted"/>
<dbReference type="SUPFAM" id="SSF55073">
    <property type="entry name" value="Nucleotide cyclase"/>
    <property type="match status" value="1"/>
</dbReference>
<dbReference type="PANTHER" id="PTHR44757:SF2">
    <property type="entry name" value="BIOFILM ARCHITECTURE MAINTENANCE PROTEIN MBAA"/>
    <property type="match status" value="1"/>
</dbReference>
<dbReference type="SUPFAM" id="SSF141868">
    <property type="entry name" value="EAL domain-like"/>
    <property type="match status" value="1"/>
</dbReference>
<dbReference type="FunFam" id="3.20.20.450:FF:000001">
    <property type="entry name" value="Cyclic di-GMP phosphodiesterase yahA"/>
    <property type="match status" value="1"/>
</dbReference>